<keyword evidence="2" id="KW-1185">Reference proteome</keyword>
<dbReference type="AlphaFoldDB" id="A0A2S0MJV1"/>
<dbReference type="EMBL" id="CP027666">
    <property type="protein sequence ID" value="AVO36136.1"/>
    <property type="molecule type" value="Genomic_DNA"/>
</dbReference>
<dbReference type="KEGG" id="otk:C6570_12475"/>
<evidence type="ECO:0000313" key="1">
    <source>
        <dbReference type="EMBL" id="AVO36136.1"/>
    </source>
</evidence>
<name>A0A2S0MJV1_9BURK</name>
<dbReference type="OrthoDB" id="8898236at2"/>
<dbReference type="Proteomes" id="UP000239709">
    <property type="component" value="Chromosome"/>
</dbReference>
<accession>A0A2S0MJV1</accession>
<sequence length="162" mass="18770">MPESAPPGRFAGREAFRESIRQAIFAAAEQRWREMVFSDVDFQDWPLNERPVVEALGAWVRGDSRLLMLGKRYDLVVRTQPLFTEWRRFWSHKIECRQVTQADPQDLPSALWSTNWIVQRMDLVRSGGISGPEPERRVVLRESIDEWVRRSASGFPATTLGL</sequence>
<gene>
    <name evidence="1" type="ORF">C6570_12475</name>
</gene>
<reference evidence="1 2" key="1">
    <citation type="submission" date="2018-03" db="EMBL/GenBank/DDBJ databases">
        <title>Genome sequencing of Ottowia sp.</title>
        <authorList>
            <person name="Kim S.-J."/>
            <person name="Heo J."/>
            <person name="Kwon S.-W."/>
        </authorList>
    </citation>
    <scope>NUCLEOTIDE SEQUENCE [LARGE SCALE GENOMIC DNA]</scope>
    <source>
        <strain evidence="1 2">KADR8-3</strain>
    </source>
</reference>
<organism evidence="1 2">
    <name type="scientific">Ottowia oryzae</name>
    <dbReference type="NCBI Taxonomy" id="2109914"/>
    <lineage>
        <taxon>Bacteria</taxon>
        <taxon>Pseudomonadati</taxon>
        <taxon>Pseudomonadota</taxon>
        <taxon>Betaproteobacteria</taxon>
        <taxon>Burkholderiales</taxon>
        <taxon>Comamonadaceae</taxon>
        <taxon>Ottowia</taxon>
    </lineage>
</organism>
<evidence type="ECO:0000313" key="2">
    <source>
        <dbReference type="Proteomes" id="UP000239709"/>
    </source>
</evidence>
<protein>
    <submittedName>
        <fullName evidence="1">Uncharacterized protein</fullName>
    </submittedName>
</protein>
<proteinExistence type="predicted"/>